<evidence type="ECO:0000313" key="3">
    <source>
        <dbReference type="Proteomes" id="UP001501207"/>
    </source>
</evidence>
<dbReference type="InterPro" id="IPR002734">
    <property type="entry name" value="RibDG_C"/>
</dbReference>
<dbReference type="InterPro" id="IPR050765">
    <property type="entry name" value="Riboflavin_Biosynth_HTPR"/>
</dbReference>
<evidence type="ECO:0000313" key="2">
    <source>
        <dbReference type="EMBL" id="GAA4307142.1"/>
    </source>
</evidence>
<proteinExistence type="predicted"/>
<sequence length="196" mass="21517">MGARKVIISTNVTLNGFMAGSHCELDWHFGYWNEEMAMYTGMQLCRADTILLGRRTFNAMAAYWPGVTASLCAAREEIAFAGMMNSYRKIVFSRSLQTAGWNNAVLASTTVSRTVMQLKALPGKDMIVLGSGSIVSALMQAGLADELALWVHPVLLDQGKRFFPPLQHSFALQLSRVKTFGSGVTLLCYERAPEGI</sequence>
<keyword evidence="3" id="KW-1185">Reference proteome</keyword>
<reference evidence="3" key="1">
    <citation type="journal article" date="2019" name="Int. J. Syst. Evol. Microbiol.">
        <title>The Global Catalogue of Microorganisms (GCM) 10K type strain sequencing project: providing services to taxonomists for standard genome sequencing and annotation.</title>
        <authorList>
            <consortium name="The Broad Institute Genomics Platform"/>
            <consortium name="The Broad Institute Genome Sequencing Center for Infectious Disease"/>
            <person name="Wu L."/>
            <person name="Ma J."/>
        </authorList>
    </citation>
    <scope>NUCLEOTIDE SEQUENCE [LARGE SCALE GENOMIC DNA]</scope>
    <source>
        <strain evidence="3">JCM 17664</strain>
    </source>
</reference>
<gene>
    <name evidence="2" type="ORF">GCM10023143_13460</name>
</gene>
<name>A0ABP8FMF5_9BACT</name>
<accession>A0ABP8FMF5</accession>
<dbReference type="Proteomes" id="UP001501207">
    <property type="component" value="Unassembled WGS sequence"/>
</dbReference>
<dbReference type="EMBL" id="BAABFN010000002">
    <property type="protein sequence ID" value="GAA4307142.1"/>
    <property type="molecule type" value="Genomic_DNA"/>
</dbReference>
<dbReference type="SUPFAM" id="SSF53597">
    <property type="entry name" value="Dihydrofolate reductase-like"/>
    <property type="match status" value="1"/>
</dbReference>
<dbReference type="RefSeq" id="WP_344977456.1">
    <property type="nucleotide sequence ID" value="NZ_BAABFN010000002.1"/>
</dbReference>
<dbReference type="PANTHER" id="PTHR38011">
    <property type="entry name" value="DIHYDROFOLATE REDUCTASE FAMILY PROTEIN (AFU_ORTHOLOGUE AFUA_8G06820)"/>
    <property type="match status" value="1"/>
</dbReference>
<dbReference type="PANTHER" id="PTHR38011:SF11">
    <property type="entry name" value="2,5-DIAMINO-6-RIBOSYLAMINO-4(3H)-PYRIMIDINONE 5'-PHOSPHATE REDUCTASE"/>
    <property type="match status" value="1"/>
</dbReference>
<evidence type="ECO:0000259" key="1">
    <source>
        <dbReference type="Pfam" id="PF01872"/>
    </source>
</evidence>
<feature type="domain" description="Bacterial bifunctional deaminase-reductase C-terminal" evidence="1">
    <location>
        <begin position="4"/>
        <end position="186"/>
    </location>
</feature>
<dbReference type="InterPro" id="IPR024072">
    <property type="entry name" value="DHFR-like_dom_sf"/>
</dbReference>
<dbReference type="Gene3D" id="3.40.430.10">
    <property type="entry name" value="Dihydrofolate Reductase, subunit A"/>
    <property type="match status" value="1"/>
</dbReference>
<comment type="caution">
    <text evidence="2">The sequence shown here is derived from an EMBL/GenBank/DDBJ whole genome shotgun (WGS) entry which is preliminary data.</text>
</comment>
<protein>
    <submittedName>
        <fullName evidence="2">Dihydrofolate reductase family protein</fullName>
    </submittedName>
</protein>
<organism evidence="2 3">
    <name type="scientific">Compostibacter hankyongensis</name>
    <dbReference type="NCBI Taxonomy" id="1007089"/>
    <lineage>
        <taxon>Bacteria</taxon>
        <taxon>Pseudomonadati</taxon>
        <taxon>Bacteroidota</taxon>
        <taxon>Chitinophagia</taxon>
        <taxon>Chitinophagales</taxon>
        <taxon>Chitinophagaceae</taxon>
        <taxon>Compostibacter</taxon>
    </lineage>
</organism>
<dbReference type="Pfam" id="PF01872">
    <property type="entry name" value="RibD_C"/>
    <property type="match status" value="1"/>
</dbReference>